<evidence type="ECO:0000313" key="5">
    <source>
        <dbReference type="EMBL" id="KAK3360711.1"/>
    </source>
</evidence>
<comment type="caution">
    <text evidence="5">The sequence shown here is derived from an EMBL/GenBank/DDBJ whole genome shotgun (WGS) entry which is preliminary data.</text>
</comment>
<dbReference type="SUPFAM" id="SSF56112">
    <property type="entry name" value="Protein kinase-like (PK-like)"/>
    <property type="match status" value="1"/>
</dbReference>
<dbReference type="GO" id="GO:0004674">
    <property type="term" value="F:protein serine/threonine kinase activity"/>
    <property type="evidence" value="ECO:0007669"/>
    <property type="project" value="UniProtKB-EC"/>
</dbReference>
<protein>
    <recommendedName>
        <fullName evidence="1">non-specific serine/threonine protein kinase</fullName>
        <ecNumber evidence="1">2.7.11.1</ecNumber>
    </recommendedName>
</protein>
<evidence type="ECO:0000259" key="4">
    <source>
        <dbReference type="Pfam" id="PF07714"/>
    </source>
</evidence>
<reference evidence="5" key="1">
    <citation type="journal article" date="2023" name="Mol. Phylogenet. Evol.">
        <title>Genome-scale phylogeny and comparative genomics of the fungal order Sordariales.</title>
        <authorList>
            <person name="Hensen N."/>
            <person name="Bonometti L."/>
            <person name="Westerberg I."/>
            <person name="Brannstrom I.O."/>
            <person name="Guillou S."/>
            <person name="Cros-Aarteil S."/>
            <person name="Calhoun S."/>
            <person name="Haridas S."/>
            <person name="Kuo A."/>
            <person name="Mondo S."/>
            <person name="Pangilinan J."/>
            <person name="Riley R."/>
            <person name="LaButti K."/>
            <person name="Andreopoulos B."/>
            <person name="Lipzen A."/>
            <person name="Chen C."/>
            <person name="Yan M."/>
            <person name="Daum C."/>
            <person name="Ng V."/>
            <person name="Clum A."/>
            <person name="Steindorff A."/>
            <person name="Ohm R.A."/>
            <person name="Martin F."/>
            <person name="Silar P."/>
            <person name="Natvig D.O."/>
            <person name="Lalanne C."/>
            <person name="Gautier V."/>
            <person name="Ament-Velasquez S.L."/>
            <person name="Kruys A."/>
            <person name="Hutchinson M.I."/>
            <person name="Powell A.J."/>
            <person name="Barry K."/>
            <person name="Miller A.N."/>
            <person name="Grigoriev I.V."/>
            <person name="Debuchy R."/>
            <person name="Gladieux P."/>
            <person name="Hiltunen Thoren M."/>
            <person name="Johannesson H."/>
        </authorList>
    </citation>
    <scope>NUCLEOTIDE SEQUENCE</scope>
    <source>
        <strain evidence="5">CBS 955.72</strain>
    </source>
</reference>
<dbReference type="InterPro" id="IPR001245">
    <property type="entry name" value="Ser-Thr/Tyr_kinase_cat_dom"/>
</dbReference>
<dbReference type="PROSITE" id="PS00109">
    <property type="entry name" value="PROTEIN_KINASE_TYR"/>
    <property type="match status" value="1"/>
</dbReference>
<gene>
    <name evidence="5" type="ORF">B0T25DRAFT_447782</name>
</gene>
<dbReference type="Gene3D" id="1.10.510.10">
    <property type="entry name" value="Transferase(Phosphotransferase) domain 1"/>
    <property type="match status" value="1"/>
</dbReference>
<feature type="non-terminal residue" evidence="5">
    <location>
        <position position="1"/>
    </location>
</feature>
<organism evidence="5 6">
    <name type="scientific">Lasiosphaeria hispida</name>
    <dbReference type="NCBI Taxonomy" id="260671"/>
    <lineage>
        <taxon>Eukaryota</taxon>
        <taxon>Fungi</taxon>
        <taxon>Dikarya</taxon>
        <taxon>Ascomycota</taxon>
        <taxon>Pezizomycotina</taxon>
        <taxon>Sordariomycetes</taxon>
        <taxon>Sordariomycetidae</taxon>
        <taxon>Sordariales</taxon>
        <taxon>Lasiosphaeriaceae</taxon>
        <taxon>Lasiosphaeria</taxon>
    </lineage>
</organism>
<dbReference type="EMBL" id="JAUIQD010000002">
    <property type="protein sequence ID" value="KAK3360711.1"/>
    <property type="molecule type" value="Genomic_DNA"/>
</dbReference>
<comment type="catalytic activity">
    <reaction evidence="3">
        <text>L-seryl-[protein] + ATP = O-phospho-L-seryl-[protein] + ADP + H(+)</text>
        <dbReference type="Rhea" id="RHEA:17989"/>
        <dbReference type="Rhea" id="RHEA-COMP:9863"/>
        <dbReference type="Rhea" id="RHEA-COMP:11604"/>
        <dbReference type="ChEBI" id="CHEBI:15378"/>
        <dbReference type="ChEBI" id="CHEBI:29999"/>
        <dbReference type="ChEBI" id="CHEBI:30616"/>
        <dbReference type="ChEBI" id="CHEBI:83421"/>
        <dbReference type="ChEBI" id="CHEBI:456216"/>
        <dbReference type="EC" id="2.7.11.1"/>
    </reaction>
</comment>
<dbReference type="InterPro" id="IPR008266">
    <property type="entry name" value="Tyr_kinase_AS"/>
</dbReference>
<accession>A0AAJ0MIZ7</accession>
<sequence>STDPQDDVTVCGVYPFLNEFPPVETVVRSDPVELDRVTSNCDLVSYRRGPAQGRTGIFKPSVTYGHWTEMQAMLQLPPHPHLLAIDCTVLDEIERKRVVGFTTRVIPDGDLTSSYHRSRPFKLAWLRQLMQTADDLSLRFRVLHQDIRARNCLVDPDTDNLLLTDFGMAAMVGQAADERGHDFAGRVPSAERAQRNDVKGVIIFLHEIITRSAFYSEILDVSEADMERRDKWAKHPDVEFDRDIDVFCQEMMAWVRKRRSSGAQMQEAAYPERICWPPRPRVTLKDLRLFLGSTPASALIDHGRILLATGKYVDDLDETHGESSVNKPKVRTPAAPRSIMLWRGALKRWCWGEQSDDIATLLR</sequence>
<evidence type="ECO:0000256" key="2">
    <source>
        <dbReference type="ARBA" id="ARBA00047899"/>
    </source>
</evidence>
<reference evidence="5" key="2">
    <citation type="submission" date="2023-06" db="EMBL/GenBank/DDBJ databases">
        <authorList>
            <consortium name="Lawrence Berkeley National Laboratory"/>
            <person name="Haridas S."/>
            <person name="Hensen N."/>
            <person name="Bonometti L."/>
            <person name="Westerberg I."/>
            <person name="Brannstrom I.O."/>
            <person name="Guillou S."/>
            <person name="Cros-Aarteil S."/>
            <person name="Calhoun S."/>
            <person name="Kuo A."/>
            <person name="Mondo S."/>
            <person name="Pangilinan J."/>
            <person name="Riley R."/>
            <person name="Labutti K."/>
            <person name="Andreopoulos B."/>
            <person name="Lipzen A."/>
            <person name="Chen C."/>
            <person name="Yanf M."/>
            <person name="Daum C."/>
            <person name="Ng V."/>
            <person name="Clum A."/>
            <person name="Steindorff A."/>
            <person name="Ohm R."/>
            <person name="Martin F."/>
            <person name="Silar P."/>
            <person name="Natvig D."/>
            <person name="Lalanne C."/>
            <person name="Gautier V."/>
            <person name="Ament-Velasquez S.L."/>
            <person name="Kruys A."/>
            <person name="Hutchinson M.I."/>
            <person name="Powell A.J."/>
            <person name="Barry K."/>
            <person name="Miller A.N."/>
            <person name="Grigoriev I.V."/>
            <person name="Debuchy R."/>
            <person name="Gladieux P."/>
            <person name="Thoren M.H."/>
            <person name="Johannesson H."/>
        </authorList>
    </citation>
    <scope>NUCLEOTIDE SEQUENCE</scope>
    <source>
        <strain evidence="5">CBS 955.72</strain>
    </source>
</reference>
<name>A0AAJ0MIZ7_9PEZI</name>
<dbReference type="Proteomes" id="UP001275084">
    <property type="component" value="Unassembled WGS sequence"/>
</dbReference>
<feature type="domain" description="Serine-threonine/tyrosine-protein kinase catalytic" evidence="4">
    <location>
        <begin position="68"/>
        <end position="175"/>
    </location>
</feature>
<evidence type="ECO:0000256" key="3">
    <source>
        <dbReference type="ARBA" id="ARBA00048679"/>
    </source>
</evidence>
<dbReference type="EC" id="2.7.11.1" evidence="1"/>
<evidence type="ECO:0000256" key="1">
    <source>
        <dbReference type="ARBA" id="ARBA00012513"/>
    </source>
</evidence>
<dbReference type="Pfam" id="PF07714">
    <property type="entry name" value="PK_Tyr_Ser-Thr"/>
    <property type="match status" value="1"/>
</dbReference>
<evidence type="ECO:0000313" key="6">
    <source>
        <dbReference type="Proteomes" id="UP001275084"/>
    </source>
</evidence>
<keyword evidence="6" id="KW-1185">Reference proteome</keyword>
<dbReference type="AlphaFoldDB" id="A0AAJ0MIZ7"/>
<proteinExistence type="predicted"/>
<dbReference type="InterPro" id="IPR011009">
    <property type="entry name" value="Kinase-like_dom_sf"/>
</dbReference>
<comment type="catalytic activity">
    <reaction evidence="2">
        <text>L-threonyl-[protein] + ATP = O-phospho-L-threonyl-[protein] + ADP + H(+)</text>
        <dbReference type="Rhea" id="RHEA:46608"/>
        <dbReference type="Rhea" id="RHEA-COMP:11060"/>
        <dbReference type="Rhea" id="RHEA-COMP:11605"/>
        <dbReference type="ChEBI" id="CHEBI:15378"/>
        <dbReference type="ChEBI" id="CHEBI:30013"/>
        <dbReference type="ChEBI" id="CHEBI:30616"/>
        <dbReference type="ChEBI" id="CHEBI:61977"/>
        <dbReference type="ChEBI" id="CHEBI:456216"/>
        <dbReference type="EC" id="2.7.11.1"/>
    </reaction>
</comment>